<proteinExistence type="predicted"/>
<dbReference type="EMBL" id="JAVIZX010000001">
    <property type="protein sequence ID" value="MDR6214511.1"/>
    <property type="molecule type" value="Genomic_DNA"/>
</dbReference>
<sequence length="132" mass="14537">MPHTVIHLSGKPDAALARRAMQAVSDITQRVLGKQLPVIATTVQFIPAAQWFVGSASLEELEQSAFHLDISITDETNTKAEKAQYLREVFAAFAALRPNLHPVSYVHLIDARAAAYGYGGRTQEWRHQQAGV</sequence>
<dbReference type="Gene3D" id="3.30.429.10">
    <property type="entry name" value="Macrophage Migration Inhibitory Factor"/>
    <property type="match status" value="1"/>
</dbReference>
<accession>A0ABU1IBB9</accession>
<evidence type="ECO:0000313" key="1">
    <source>
        <dbReference type="EMBL" id="MDR6214511.1"/>
    </source>
</evidence>
<dbReference type="Proteomes" id="UP001267710">
    <property type="component" value="Unassembled WGS sequence"/>
</dbReference>
<organism evidence="1 2">
    <name type="scientific">Paracidovorax wautersii</name>
    <dbReference type="NCBI Taxonomy" id="1177982"/>
    <lineage>
        <taxon>Bacteria</taxon>
        <taxon>Pseudomonadati</taxon>
        <taxon>Pseudomonadota</taxon>
        <taxon>Betaproteobacteria</taxon>
        <taxon>Burkholderiales</taxon>
        <taxon>Comamonadaceae</taxon>
        <taxon>Paracidovorax</taxon>
    </lineage>
</organism>
<dbReference type="EC" id="5.3.2.6" evidence="1"/>
<keyword evidence="2" id="KW-1185">Reference proteome</keyword>
<dbReference type="GO" id="GO:0016853">
    <property type="term" value="F:isomerase activity"/>
    <property type="evidence" value="ECO:0007669"/>
    <property type="project" value="UniProtKB-KW"/>
</dbReference>
<evidence type="ECO:0000313" key="2">
    <source>
        <dbReference type="Proteomes" id="UP001267710"/>
    </source>
</evidence>
<dbReference type="SUPFAM" id="SSF55331">
    <property type="entry name" value="Tautomerase/MIF"/>
    <property type="match status" value="1"/>
</dbReference>
<protein>
    <submittedName>
        <fullName evidence="1">4-oxalocrotonate tautomerase</fullName>
        <ecNumber evidence="1">5.3.2.6</ecNumber>
    </submittedName>
</protein>
<comment type="caution">
    <text evidence="1">The sequence shown here is derived from an EMBL/GenBank/DDBJ whole genome shotgun (WGS) entry which is preliminary data.</text>
</comment>
<keyword evidence="1" id="KW-0413">Isomerase</keyword>
<reference evidence="1 2" key="1">
    <citation type="submission" date="2023-08" db="EMBL/GenBank/DDBJ databases">
        <title>Functional and genomic diversity of the sorghum phyllosphere microbiome.</title>
        <authorList>
            <person name="Shade A."/>
        </authorList>
    </citation>
    <scope>NUCLEOTIDE SEQUENCE [LARGE SCALE GENOMIC DNA]</scope>
    <source>
        <strain evidence="1 2">SORGH_AS_0335</strain>
    </source>
</reference>
<name>A0ABU1IBB9_9BURK</name>
<dbReference type="RefSeq" id="WP_309828709.1">
    <property type="nucleotide sequence ID" value="NZ_JAVIZX010000001.1"/>
</dbReference>
<gene>
    <name evidence="1" type="ORF">QE399_002200</name>
</gene>
<dbReference type="InterPro" id="IPR014347">
    <property type="entry name" value="Tautomerase/MIF_sf"/>
</dbReference>